<feature type="domain" description="Helix-turn-helix" evidence="1">
    <location>
        <begin position="6"/>
        <end position="50"/>
    </location>
</feature>
<dbReference type="EMBL" id="JAARLZ010000008">
    <property type="protein sequence ID" value="NII07829.1"/>
    <property type="molecule type" value="Genomic_DNA"/>
</dbReference>
<dbReference type="Proteomes" id="UP000490980">
    <property type="component" value="Unassembled WGS sequence"/>
</dbReference>
<comment type="caution">
    <text evidence="2">The sequence shown here is derived from an EMBL/GenBank/DDBJ whole genome shotgun (WGS) entry which is preliminary data.</text>
</comment>
<proteinExistence type="predicted"/>
<organism evidence="2 3">
    <name type="scientific">Luteibacter anthropi</name>
    <dbReference type="NCBI Taxonomy" id="564369"/>
    <lineage>
        <taxon>Bacteria</taxon>
        <taxon>Pseudomonadati</taxon>
        <taxon>Pseudomonadota</taxon>
        <taxon>Gammaproteobacteria</taxon>
        <taxon>Lysobacterales</taxon>
        <taxon>Rhodanobacteraceae</taxon>
        <taxon>Luteibacter</taxon>
    </lineage>
</organism>
<dbReference type="AlphaFoldDB" id="A0A7X5UCA0"/>
<reference evidence="2 3" key="1">
    <citation type="submission" date="2020-03" db="EMBL/GenBank/DDBJ databases">
        <authorList>
            <person name="Lai Q."/>
        </authorList>
    </citation>
    <scope>NUCLEOTIDE SEQUENCE [LARGE SCALE GENOMIC DNA]</scope>
    <source>
        <strain evidence="2 3">CCUG 25036</strain>
    </source>
</reference>
<evidence type="ECO:0000313" key="2">
    <source>
        <dbReference type="EMBL" id="NII07829.1"/>
    </source>
</evidence>
<dbReference type="NCBIfam" id="TIGR01764">
    <property type="entry name" value="excise"/>
    <property type="match status" value="1"/>
</dbReference>
<sequence length="138" mass="14868">MAAFHTVEDVAVRLNLHPRTVHRMIREGRLRATRIGKSYRILDADLNAFVGLEPEDSPPPAPPRATGIVDIPVISAAEADRLTVATQAMLLSRGQDEAMHFTASHDAAHGLLRFIATGSPVDVAALLEGVAYLVKGVR</sequence>
<gene>
    <name evidence="2" type="ORF">HBF25_15705</name>
</gene>
<evidence type="ECO:0000313" key="3">
    <source>
        <dbReference type="Proteomes" id="UP000490980"/>
    </source>
</evidence>
<dbReference type="GO" id="GO:0003677">
    <property type="term" value="F:DNA binding"/>
    <property type="evidence" value="ECO:0007669"/>
    <property type="project" value="InterPro"/>
</dbReference>
<dbReference type="InterPro" id="IPR010093">
    <property type="entry name" value="SinI_DNA-bd"/>
</dbReference>
<evidence type="ECO:0000259" key="1">
    <source>
        <dbReference type="Pfam" id="PF12728"/>
    </source>
</evidence>
<keyword evidence="3" id="KW-1185">Reference proteome</keyword>
<protein>
    <submittedName>
        <fullName evidence="2">Helix-turn-helix domain-containing protein</fullName>
    </submittedName>
</protein>
<dbReference type="Pfam" id="PF12728">
    <property type="entry name" value="HTH_17"/>
    <property type="match status" value="1"/>
</dbReference>
<dbReference type="InterPro" id="IPR041657">
    <property type="entry name" value="HTH_17"/>
</dbReference>
<name>A0A7X5UCA0_9GAMM</name>
<accession>A0A7X5UCA0</accession>